<dbReference type="Pfam" id="PF01979">
    <property type="entry name" value="Amidohydro_1"/>
    <property type="match status" value="1"/>
</dbReference>
<dbReference type="GO" id="GO:0016810">
    <property type="term" value="F:hydrolase activity, acting on carbon-nitrogen (but not peptide) bonds"/>
    <property type="evidence" value="ECO:0007669"/>
    <property type="project" value="InterPro"/>
</dbReference>
<comment type="caution">
    <text evidence="2">The sequence shown here is derived from an EMBL/GenBank/DDBJ whole genome shotgun (WGS) entry which is preliminary data.</text>
</comment>
<sequence length="457" mass="51151">MIRRMIWLVALVTIAIPPAFAEKVALVGGRLIDGYVSPPLVRSVILIEDGIIQKVGTVDTLPVPEGYREVPMWGHDVMPGLWENHAHLQLVGHADYIHWQAEYADRFVDEIMPAAALQLLLAGVTSVRDLGAPLEDSTEIKRKISSGEIPGPNLYVSGPFLQHKVDDWQANYRWRVTSVSDARSKVRQLHEAGMDIVKLIEHDEMEFEVAQAIVDEAHDRGMVVVAHAHRPNEIRVGLKLGVDNFEHTGLTTAPGYPQDILDALKERTAVGIFDGLLFWTPTVEGLWNYQHTVENPTRLDDPCWHEGLAEDTIADIHQSIRNPAQLGYTQLTPLRRGTLKNKINQLKETGVVMLVGTDSGIPMKFHCQSTWQEMAFWVDEMGFDAQETIRAATYWPAVMMGVADRYGSVSEGKVADIIAVRGDVLRYMNLLQRVDFVMKDGVVYKQDGQVNRAALAR</sequence>
<keyword evidence="2" id="KW-0378">Hydrolase</keyword>
<dbReference type="PANTHER" id="PTHR43135">
    <property type="entry name" value="ALPHA-D-RIBOSE 1-METHYLPHOSPHONATE 5-TRIPHOSPHATE DIPHOSPHATASE"/>
    <property type="match status" value="1"/>
</dbReference>
<dbReference type="EMBL" id="VJWL01000003">
    <property type="protein sequence ID" value="TRW48489.1"/>
    <property type="molecule type" value="Genomic_DNA"/>
</dbReference>
<dbReference type="PANTHER" id="PTHR43135:SF3">
    <property type="entry name" value="ALPHA-D-RIBOSE 1-METHYLPHOSPHONATE 5-TRIPHOSPHATE DIPHOSPHATASE"/>
    <property type="match status" value="1"/>
</dbReference>
<dbReference type="InterPro" id="IPR051781">
    <property type="entry name" value="Metallo-dep_Hydrolase"/>
</dbReference>
<evidence type="ECO:0000313" key="3">
    <source>
        <dbReference type="Proteomes" id="UP000320359"/>
    </source>
</evidence>
<dbReference type="InterPro" id="IPR011059">
    <property type="entry name" value="Metal-dep_hydrolase_composite"/>
</dbReference>
<evidence type="ECO:0000313" key="2">
    <source>
        <dbReference type="EMBL" id="TRW48489.1"/>
    </source>
</evidence>
<proteinExistence type="predicted"/>
<accession>A0A552X0S3</accession>
<reference evidence="2 3" key="1">
    <citation type="submission" date="2019-07" db="EMBL/GenBank/DDBJ databases">
        <authorList>
            <person name="Yang M."/>
            <person name="Zhao D."/>
            <person name="Xiang H."/>
        </authorList>
    </citation>
    <scope>NUCLEOTIDE SEQUENCE [LARGE SCALE GENOMIC DNA]</scope>
    <source>
        <strain evidence="2 3">IM1326</strain>
    </source>
</reference>
<protein>
    <submittedName>
        <fullName evidence="2">Amidohydrolase family protein</fullName>
    </submittedName>
</protein>
<dbReference type="Gene3D" id="3.20.20.140">
    <property type="entry name" value="Metal-dependent hydrolases"/>
    <property type="match status" value="1"/>
</dbReference>
<keyword evidence="3" id="KW-1185">Reference proteome</keyword>
<dbReference type="AlphaFoldDB" id="A0A552X0S3"/>
<dbReference type="Gene3D" id="2.30.40.10">
    <property type="entry name" value="Urease, subunit C, domain 1"/>
    <property type="match status" value="1"/>
</dbReference>
<name>A0A552X0S3_9GAMM</name>
<dbReference type="RefSeq" id="WP_143236281.1">
    <property type="nucleotide sequence ID" value="NZ_VJWL01000003.1"/>
</dbReference>
<organism evidence="2 3">
    <name type="scientific">Aliidiomarina halalkaliphila</name>
    <dbReference type="NCBI Taxonomy" id="2593535"/>
    <lineage>
        <taxon>Bacteria</taxon>
        <taxon>Pseudomonadati</taxon>
        <taxon>Pseudomonadota</taxon>
        <taxon>Gammaproteobacteria</taxon>
        <taxon>Alteromonadales</taxon>
        <taxon>Idiomarinaceae</taxon>
        <taxon>Aliidiomarina</taxon>
    </lineage>
</organism>
<feature type="domain" description="Amidohydrolase-related" evidence="1">
    <location>
        <begin position="77"/>
        <end position="442"/>
    </location>
</feature>
<dbReference type="Proteomes" id="UP000320359">
    <property type="component" value="Unassembled WGS sequence"/>
</dbReference>
<dbReference type="InterPro" id="IPR006680">
    <property type="entry name" value="Amidohydro-rel"/>
</dbReference>
<gene>
    <name evidence="2" type="ORF">FM042_09990</name>
</gene>
<dbReference type="SUPFAM" id="SSF51338">
    <property type="entry name" value="Composite domain of metallo-dependent hydrolases"/>
    <property type="match status" value="1"/>
</dbReference>
<evidence type="ECO:0000259" key="1">
    <source>
        <dbReference type="Pfam" id="PF01979"/>
    </source>
</evidence>
<dbReference type="InterPro" id="IPR032466">
    <property type="entry name" value="Metal_Hydrolase"/>
</dbReference>
<dbReference type="OrthoDB" id="9782972at2"/>
<dbReference type="SUPFAM" id="SSF51556">
    <property type="entry name" value="Metallo-dependent hydrolases"/>
    <property type="match status" value="1"/>
</dbReference>